<reference evidence="2 3" key="1">
    <citation type="journal article" date="2011" name="Cell">
        <title>Insight into structure and assembly of the nuclear pore complex by utilizing the genome of a eukaryotic thermophile.</title>
        <authorList>
            <person name="Amlacher S."/>
            <person name="Sarges P."/>
            <person name="Flemming D."/>
            <person name="van Noort V."/>
            <person name="Kunze R."/>
            <person name="Devos D.P."/>
            <person name="Arumugam M."/>
            <person name="Bork P."/>
            <person name="Hurt E."/>
        </authorList>
    </citation>
    <scope>NUCLEOTIDE SEQUENCE [LARGE SCALE GENOMIC DNA]</scope>
    <source>
        <strain evidence="3">DSM 1495 / CBS 144.50 / IMI 039719</strain>
    </source>
</reference>
<proteinExistence type="predicted"/>
<dbReference type="AlphaFoldDB" id="G0S0U2"/>
<dbReference type="STRING" id="759272.G0S0U2"/>
<name>G0S0U2_CHATD</name>
<feature type="compositionally biased region" description="Low complexity" evidence="1">
    <location>
        <begin position="26"/>
        <end position="41"/>
    </location>
</feature>
<dbReference type="RefSeq" id="XP_006691644.1">
    <property type="nucleotide sequence ID" value="XM_006691581.1"/>
</dbReference>
<feature type="region of interest" description="Disordered" evidence="1">
    <location>
        <begin position="289"/>
        <end position="316"/>
    </location>
</feature>
<protein>
    <recommendedName>
        <fullName evidence="4">RRM domain-containing protein</fullName>
    </recommendedName>
</protein>
<dbReference type="Proteomes" id="UP000008066">
    <property type="component" value="Unassembled WGS sequence"/>
</dbReference>
<evidence type="ECO:0000256" key="1">
    <source>
        <dbReference type="SAM" id="MobiDB-lite"/>
    </source>
</evidence>
<feature type="compositionally biased region" description="Basic and acidic residues" evidence="1">
    <location>
        <begin position="305"/>
        <end position="316"/>
    </location>
</feature>
<keyword evidence="3" id="KW-1185">Reference proteome</keyword>
<dbReference type="HOGENOM" id="CLU_879997_0_0_1"/>
<organism evidence="3">
    <name type="scientific">Chaetomium thermophilum (strain DSM 1495 / CBS 144.50 / IMI 039719)</name>
    <name type="common">Thermochaetoides thermophila</name>
    <dbReference type="NCBI Taxonomy" id="759272"/>
    <lineage>
        <taxon>Eukaryota</taxon>
        <taxon>Fungi</taxon>
        <taxon>Dikarya</taxon>
        <taxon>Ascomycota</taxon>
        <taxon>Pezizomycotina</taxon>
        <taxon>Sordariomycetes</taxon>
        <taxon>Sordariomycetidae</taxon>
        <taxon>Sordariales</taxon>
        <taxon>Chaetomiaceae</taxon>
        <taxon>Thermochaetoides</taxon>
    </lineage>
</organism>
<dbReference type="eggNOG" id="ENOG502SP4B">
    <property type="taxonomic scope" value="Eukaryota"/>
</dbReference>
<dbReference type="OMA" id="PNEENCA"/>
<dbReference type="SUPFAM" id="SSF54928">
    <property type="entry name" value="RNA-binding domain, RBD"/>
    <property type="match status" value="1"/>
</dbReference>
<dbReference type="GO" id="GO:0003676">
    <property type="term" value="F:nucleic acid binding"/>
    <property type="evidence" value="ECO:0007669"/>
    <property type="project" value="InterPro"/>
</dbReference>
<dbReference type="KEGG" id="cthr:CTHT_0011240"/>
<dbReference type="OrthoDB" id="3508416at2759"/>
<dbReference type="GeneID" id="18255162"/>
<accession>G0S0U2</accession>
<sequence>MPSYYSRGRVPAGNAQDIVDGLDQRSSQAAKPAQSSQSPYPIGQPVQSPGSAMQQRAISQFLKPSHMITPEYRIRRDNPTIQDVIDRIVAGFSANYRGDILAQANKAAKIPDDENCSVWMSGLPPNVTYAELLSSIRDAGRVWASHIRPATDKYPTPGAKVTFMTPKAAKTLIERQYLFIRDRYVRVQYDRNKVSKPQVPKGHTRVLWIYGPKEIVNLEFLNDLFARTCQFQTEHAELLCKGQVINIIEWKFSSYRCQAQWIYLGLKNLADLGIDVKFMIDPCDTFEENDDGNGKDCVEEEERSGEERLDEHFLLH</sequence>
<dbReference type="Gene3D" id="3.30.70.330">
    <property type="match status" value="1"/>
</dbReference>
<feature type="region of interest" description="Disordered" evidence="1">
    <location>
        <begin position="21"/>
        <end position="53"/>
    </location>
</feature>
<evidence type="ECO:0000313" key="2">
    <source>
        <dbReference type="EMBL" id="EGS22652.1"/>
    </source>
</evidence>
<dbReference type="InterPro" id="IPR035979">
    <property type="entry name" value="RBD_domain_sf"/>
</dbReference>
<dbReference type="InterPro" id="IPR012677">
    <property type="entry name" value="Nucleotide-bd_a/b_plait_sf"/>
</dbReference>
<evidence type="ECO:0008006" key="4">
    <source>
        <dbReference type="Google" id="ProtNLM"/>
    </source>
</evidence>
<dbReference type="EMBL" id="GL988039">
    <property type="protein sequence ID" value="EGS22652.1"/>
    <property type="molecule type" value="Genomic_DNA"/>
</dbReference>
<gene>
    <name evidence="2" type="ORF">CTHT_0011240</name>
</gene>
<evidence type="ECO:0000313" key="3">
    <source>
        <dbReference type="Proteomes" id="UP000008066"/>
    </source>
</evidence>